<accession>A0A4S3M2E4</accession>
<dbReference type="GO" id="GO:0009279">
    <property type="term" value="C:cell outer membrane"/>
    <property type="evidence" value="ECO:0007669"/>
    <property type="project" value="UniProtKB-SubCell"/>
</dbReference>
<organism evidence="5 6">
    <name type="scientific">Robertkochia marina</name>
    <dbReference type="NCBI Taxonomy" id="1227945"/>
    <lineage>
        <taxon>Bacteria</taxon>
        <taxon>Pseudomonadati</taxon>
        <taxon>Bacteroidota</taxon>
        <taxon>Flavobacteriia</taxon>
        <taxon>Flavobacteriales</taxon>
        <taxon>Flavobacteriaceae</taxon>
        <taxon>Robertkochia</taxon>
    </lineage>
</organism>
<dbReference type="SUPFAM" id="SSF49478">
    <property type="entry name" value="Cna protein B-type domain"/>
    <property type="match status" value="1"/>
</dbReference>
<name>A0A4S3M2E4_9FLAO</name>
<dbReference type="Proteomes" id="UP000305939">
    <property type="component" value="Unassembled WGS sequence"/>
</dbReference>
<comment type="caution">
    <text evidence="5">The sequence shown here is derived from an EMBL/GenBank/DDBJ whole genome shotgun (WGS) entry which is preliminary data.</text>
</comment>
<evidence type="ECO:0000256" key="2">
    <source>
        <dbReference type="ARBA" id="ARBA00023136"/>
    </source>
</evidence>
<dbReference type="Pfam" id="PF13620">
    <property type="entry name" value="CarboxypepD_reg"/>
    <property type="match status" value="1"/>
</dbReference>
<dbReference type="EMBL" id="SSMC01000001">
    <property type="protein sequence ID" value="THD69292.1"/>
    <property type="molecule type" value="Genomic_DNA"/>
</dbReference>
<feature type="domain" description="Outer membrane protein beta-barrel" evidence="4">
    <location>
        <begin position="378"/>
        <end position="774"/>
    </location>
</feature>
<gene>
    <name evidence="5" type="ORF">E7Z59_02900</name>
</gene>
<evidence type="ECO:0000256" key="1">
    <source>
        <dbReference type="ARBA" id="ARBA00004442"/>
    </source>
</evidence>
<dbReference type="Pfam" id="PF14905">
    <property type="entry name" value="OMP_b-brl_3"/>
    <property type="match status" value="1"/>
</dbReference>
<dbReference type="InterPro" id="IPR041700">
    <property type="entry name" value="OMP_b-brl_3"/>
</dbReference>
<dbReference type="SUPFAM" id="SSF56935">
    <property type="entry name" value="Porins"/>
    <property type="match status" value="1"/>
</dbReference>
<evidence type="ECO:0000313" key="5">
    <source>
        <dbReference type="EMBL" id="THD69292.1"/>
    </source>
</evidence>
<protein>
    <submittedName>
        <fullName evidence="5">TonB-dependent receptor</fullName>
    </submittedName>
</protein>
<keyword evidence="3" id="KW-0998">Cell outer membrane</keyword>
<dbReference type="AlphaFoldDB" id="A0A4S3M2E4"/>
<comment type="subcellular location">
    <subcellularLocation>
        <location evidence="1">Cell outer membrane</location>
    </subcellularLocation>
</comment>
<proteinExistence type="predicted"/>
<dbReference type="Gene3D" id="2.40.170.20">
    <property type="entry name" value="TonB-dependent receptor, beta-barrel domain"/>
    <property type="match status" value="1"/>
</dbReference>
<sequence length="798" mass="90671">MRQPLLYAISIFFLYISKGYAQEYELSGRVDDQEGRPMSFVNVLLLKVEDSTMIKGVSTMDDGGFLFENVANGNYLLKSSYVGFQTDLRNITVNGNTDAGSISLLPATEDLQGVTVSYRKPSIEKKPDRLVFNVANTTLSALSGYEIIKRTPGVIVMNDQIIVKNTSPVIYLNEKRVYLSDNELRSLLNGYAGANIEAIEVITNPPARYDAEGSVVLNIITRSNVSIGYKGSLEGRGTYAVFPKYNFNTQHYYKTKGIDFFFNYNYNREKLNKNDNNYINFSDEGSGQEFWETDLNRITRVNDQSVNSILDIATGEESSLTLSANLSWSPDKRFNNTAKTEIINAEGLTDFSFDTESFLENDTYNYVFGAEYQSNFGEGANWNTRANYIYFQQEQFQELATTFYDAGDNIAQISYFETDGRQKNNIFTLQSDLIAPVGAGTFSTGLKYAKIDGSSGIDFTGISIPNGAISDDFEYGEKTYAAYMDYSWSADAWDFQLGSRVEHTDVIANSIALGEVNTQKYLVFVPSLGVQFTPGEHQSYGVSYGRSISRPGYQSLNPFRYYIVENQYREGNPLLTRTLGDKIALSYSYKQLSFELSYEHIKGALELLPFQNNTSREFYASRYNIDYSKFYSLDFLAPLSLNRNWFAVFFVSAFYAENSFLAKESGNVNVQLNTPGLQAYTNHSFTLGKKQGLTLDAIYIYLSNYLTGSRTLENQHFLNLSLRQRLWDGRAFLSLGLDDVFNTQNVPLESRYLNQDNGFFAREETRRFFISFRYNFGNFRLDDNNRNTDPTEVKRVRE</sequence>
<keyword evidence="5" id="KW-0675">Receptor</keyword>
<keyword evidence="6" id="KW-1185">Reference proteome</keyword>
<dbReference type="OrthoDB" id="8764943at2"/>
<reference evidence="5 6" key="1">
    <citation type="submission" date="2019-04" db="EMBL/GenBank/DDBJ databases">
        <title>Draft genome sequence of Robertkochia marina CC-AMO-30D.</title>
        <authorList>
            <person name="Hameed A."/>
            <person name="Lin S.-Y."/>
            <person name="Shahina M."/>
            <person name="Lai W.-A."/>
            <person name="Young C.-C."/>
        </authorList>
    </citation>
    <scope>NUCLEOTIDE SEQUENCE [LARGE SCALE GENOMIC DNA]</scope>
    <source>
        <strain evidence="5 6">CC-AMO-30D</strain>
    </source>
</reference>
<dbReference type="InterPro" id="IPR036942">
    <property type="entry name" value="Beta-barrel_TonB_sf"/>
</dbReference>
<evidence type="ECO:0000313" key="6">
    <source>
        <dbReference type="Proteomes" id="UP000305939"/>
    </source>
</evidence>
<evidence type="ECO:0000259" key="4">
    <source>
        <dbReference type="Pfam" id="PF14905"/>
    </source>
</evidence>
<dbReference type="Gene3D" id="2.60.40.1120">
    <property type="entry name" value="Carboxypeptidase-like, regulatory domain"/>
    <property type="match status" value="1"/>
</dbReference>
<evidence type="ECO:0000256" key="3">
    <source>
        <dbReference type="ARBA" id="ARBA00023237"/>
    </source>
</evidence>
<dbReference type="RefSeq" id="WP_136334782.1">
    <property type="nucleotide sequence ID" value="NZ_QXMP01000001.1"/>
</dbReference>
<keyword evidence="2" id="KW-0472">Membrane</keyword>